<dbReference type="Pfam" id="PF00249">
    <property type="entry name" value="Myb_DNA-binding"/>
    <property type="match status" value="1"/>
</dbReference>
<dbReference type="Proteomes" id="UP001314263">
    <property type="component" value="Unassembled WGS sequence"/>
</dbReference>
<feature type="region of interest" description="Disordered" evidence="5">
    <location>
        <begin position="111"/>
        <end position="155"/>
    </location>
</feature>
<evidence type="ECO:0000313" key="9">
    <source>
        <dbReference type="Proteomes" id="UP001314263"/>
    </source>
</evidence>
<dbReference type="Gene3D" id="1.10.10.60">
    <property type="entry name" value="Homeodomain-like"/>
    <property type="match status" value="1"/>
</dbReference>
<dbReference type="InterPro" id="IPR001005">
    <property type="entry name" value="SANT/Myb"/>
</dbReference>
<dbReference type="CDD" id="cd00167">
    <property type="entry name" value="SANT"/>
    <property type="match status" value="1"/>
</dbReference>
<dbReference type="NCBIfam" id="TIGR01557">
    <property type="entry name" value="myb_SHAQKYF"/>
    <property type="match status" value="1"/>
</dbReference>
<gene>
    <name evidence="8" type="ORF">CVIRNUC_001927</name>
</gene>
<dbReference type="PROSITE" id="PS51294">
    <property type="entry name" value="HTH_MYB"/>
    <property type="match status" value="1"/>
</dbReference>
<dbReference type="PROSITE" id="PS50090">
    <property type="entry name" value="MYB_LIKE"/>
    <property type="match status" value="1"/>
</dbReference>
<accession>A0AAV1HUJ4</accession>
<evidence type="ECO:0000256" key="5">
    <source>
        <dbReference type="SAM" id="MobiDB-lite"/>
    </source>
</evidence>
<comment type="caution">
    <text evidence="8">The sequence shown here is derived from an EMBL/GenBank/DDBJ whole genome shotgun (WGS) entry which is preliminary data.</text>
</comment>
<keyword evidence="3" id="KW-0804">Transcription</keyword>
<feature type="region of interest" description="Disordered" evidence="5">
    <location>
        <begin position="384"/>
        <end position="410"/>
    </location>
</feature>
<dbReference type="InterPro" id="IPR009057">
    <property type="entry name" value="Homeodomain-like_sf"/>
</dbReference>
<feature type="region of interest" description="Disordered" evidence="5">
    <location>
        <begin position="1"/>
        <end position="29"/>
    </location>
</feature>
<evidence type="ECO:0000259" key="6">
    <source>
        <dbReference type="PROSITE" id="PS50090"/>
    </source>
</evidence>
<evidence type="ECO:0000259" key="7">
    <source>
        <dbReference type="PROSITE" id="PS51294"/>
    </source>
</evidence>
<feature type="domain" description="Myb-like" evidence="6">
    <location>
        <begin position="211"/>
        <end position="263"/>
    </location>
</feature>
<dbReference type="GO" id="GO:0003677">
    <property type="term" value="F:DNA binding"/>
    <property type="evidence" value="ECO:0007669"/>
    <property type="project" value="UniProtKB-KW"/>
</dbReference>
<feature type="region of interest" description="Disordered" evidence="5">
    <location>
        <begin position="84"/>
        <end position="103"/>
    </location>
</feature>
<evidence type="ECO:0000256" key="1">
    <source>
        <dbReference type="ARBA" id="ARBA00023015"/>
    </source>
</evidence>
<dbReference type="InterPro" id="IPR052245">
    <property type="entry name" value="Plant_Stress_Dev_TF"/>
</dbReference>
<feature type="compositionally biased region" description="Low complexity" evidence="5">
    <location>
        <begin position="116"/>
        <end position="126"/>
    </location>
</feature>
<dbReference type="EMBL" id="CAUYUE010000003">
    <property type="protein sequence ID" value="CAK0749660.1"/>
    <property type="molecule type" value="Genomic_DNA"/>
</dbReference>
<keyword evidence="2" id="KW-0238">DNA-binding</keyword>
<evidence type="ECO:0000256" key="3">
    <source>
        <dbReference type="ARBA" id="ARBA00023163"/>
    </source>
</evidence>
<proteinExistence type="predicted"/>
<evidence type="ECO:0000256" key="4">
    <source>
        <dbReference type="ARBA" id="ARBA00023242"/>
    </source>
</evidence>
<evidence type="ECO:0000256" key="2">
    <source>
        <dbReference type="ARBA" id="ARBA00023125"/>
    </source>
</evidence>
<evidence type="ECO:0000313" key="8">
    <source>
        <dbReference type="EMBL" id="CAK0749660.1"/>
    </source>
</evidence>
<dbReference type="InterPro" id="IPR017930">
    <property type="entry name" value="Myb_dom"/>
</dbReference>
<feature type="region of interest" description="Disordered" evidence="5">
    <location>
        <begin position="318"/>
        <end position="359"/>
    </location>
</feature>
<dbReference type="PANTHER" id="PTHR44191">
    <property type="entry name" value="TRANSCRIPTION FACTOR KUA1"/>
    <property type="match status" value="1"/>
</dbReference>
<feature type="domain" description="HTH myb-type" evidence="7">
    <location>
        <begin position="211"/>
        <end position="267"/>
    </location>
</feature>
<dbReference type="SMART" id="SM00717">
    <property type="entry name" value="SANT"/>
    <property type="match status" value="1"/>
</dbReference>
<protein>
    <submittedName>
        <fullName evidence="8">Uncharacterized protein</fullName>
    </submittedName>
</protein>
<name>A0AAV1HUJ4_9CHLO</name>
<organism evidence="8 9">
    <name type="scientific">Coccomyxa viridis</name>
    <dbReference type="NCBI Taxonomy" id="1274662"/>
    <lineage>
        <taxon>Eukaryota</taxon>
        <taxon>Viridiplantae</taxon>
        <taxon>Chlorophyta</taxon>
        <taxon>core chlorophytes</taxon>
        <taxon>Trebouxiophyceae</taxon>
        <taxon>Trebouxiophyceae incertae sedis</taxon>
        <taxon>Coccomyxaceae</taxon>
        <taxon>Coccomyxa</taxon>
    </lineage>
</organism>
<keyword evidence="9" id="KW-1185">Reference proteome</keyword>
<dbReference type="GO" id="GO:0006355">
    <property type="term" value="P:regulation of DNA-templated transcription"/>
    <property type="evidence" value="ECO:0007669"/>
    <property type="project" value="UniProtKB-ARBA"/>
</dbReference>
<keyword evidence="1" id="KW-0805">Transcription regulation</keyword>
<feature type="region of interest" description="Disordered" evidence="5">
    <location>
        <begin position="196"/>
        <end position="215"/>
    </location>
</feature>
<keyword evidence="4" id="KW-0539">Nucleus</keyword>
<reference evidence="8 9" key="1">
    <citation type="submission" date="2023-10" db="EMBL/GenBank/DDBJ databases">
        <authorList>
            <person name="Maclean D."/>
            <person name="Macfadyen A."/>
        </authorList>
    </citation>
    <scope>NUCLEOTIDE SEQUENCE [LARGE SCALE GENOMIC DNA]</scope>
</reference>
<dbReference type="InterPro" id="IPR006447">
    <property type="entry name" value="Myb_dom_plants"/>
</dbReference>
<dbReference type="SUPFAM" id="SSF46689">
    <property type="entry name" value="Homeodomain-like"/>
    <property type="match status" value="1"/>
</dbReference>
<dbReference type="AlphaFoldDB" id="A0AAV1HUJ4"/>
<dbReference type="PANTHER" id="PTHR44191:SF62">
    <property type="entry name" value="OS04G0341900 PROTEIN"/>
    <property type="match status" value="1"/>
</dbReference>
<sequence length="410" mass="44516">MHSSQFIGGQPPRLGPAPSLACRGVQHSRPPRTLVSAQALKDWQVQRLQDASAKGKRNISIKELCGDLQLERADVLQWLKDHPQINEHPVSSPSTPRGTRAAEDDAFTWKREQQDSSAHPASSSNHPQRKQRSKEDKEPLRLRAASPNPRSAPWAQSYLEKKLPRAAELTLEKANVSHEMKEAFELPPLLHLEQERRAEKQPRASSSSSSGSSRKGIAWTMEEHLAFLAGLKKLGRSNWRGISRLFVKTRTPTQVASHAQKHFLRTSGVCKRRSRFAQLEQAASAQGLLGPDVQGLTAMSAGLPVFYGMPTFGVSSEKPSFGDSAASDPGNAGPQSEGPGMSASCPESSPAPLPRICRPVPTHASARLTDLAKLRADLAAAAAADGRLQPLQPSSRSAFFPVHRDPAISA</sequence>